<keyword evidence="2" id="KW-1185">Reference proteome</keyword>
<organism evidence="1 2">
    <name type="scientific">Paragonimus heterotremus</name>
    <dbReference type="NCBI Taxonomy" id="100268"/>
    <lineage>
        <taxon>Eukaryota</taxon>
        <taxon>Metazoa</taxon>
        <taxon>Spiralia</taxon>
        <taxon>Lophotrochozoa</taxon>
        <taxon>Platyhelminthes</taxon>
        <taxon>Trematoda</taxon>
        <taxon>Digenea</taxon>
        <taxon>Plagiorchiida</taxon>
        <taxon>Troglotremata</taxon>
        <taxon>Troglotrematidae</taxon>
        <taxon>Paragonimus</taxon>
    </lineage>
</organism>
<gene>
    <name evidence="1" type="ORF">PHET_11721</name>
</gene>
<reference evidence="1" key="1">
    <citation type="submission" date="2019-05" db="EMBL/GenBank/DDBJ databases">
        <title>Annotation for the trematode Paragonimus heterotremus.</title>
        <authorList>
            <person name="Choi Y.-J."/>
        </authorList>
    </citation>
    <scope>NUCLEOTIDE SEQUENCE</scope>
    <source>
        <strain evidence="1">LC</strain>
    </source>
</reference>
<dbReference type="PANTHER" id="PTHR33198">
    <property type="entry name" value="ANK_REP_REGION DOMAIN-CONTAINING PROTEIN-RELATED"/>
    <property type="match status" value="1"/>
</dbReference>
<dbReference type="Proteomes" id="UP000748531">
    <property type="component" value="Unassembled WGS sequence"/>
</dbReference>
<name>A0A8J4SYP0_9TREM</name>
<accession>A0A8J4SYP0</accession>
<dbReference type="EMBL" id="LUCH01018881">
    <property type="protein sequence ID" value="KAF5394351.1"/>
    <property type="molecule type" value="Genomic_DNA"/>
</dbReference>
<evidence type="ECO:0000313" key="2">
    <source>
        <dbReference type="Proteomes" id="UP000748531"/>
    </source>
</evidence>
<evidence type="ECO:0000313" key="1">
    <source>
        <dbReference type="EMBL" id="KAF5394351.1"/>
    </source>
</evidence>
<comment type="caution">
    <text evidence="1">The sequence shown here is derived from an EMBL/GenBank/DDBJ whole genome shotgun (WGS) entry which is preliminary data.</text>
</comment>
<protein>
    <submittedName>
        <fullName evidence="1">Uncharacterized protein</fullName>
    </submittedName>
</protein>
<sequence length="139" mass="16223">MVGVKLRPPAQLNMNEDEGLPEGWKMWKLRLQDFCTLSPLSSAKKQFQLAMFRHAIGKRAARCFNTFEADEDPEDWENVMKRLESHCLGFMHDTFGRYKFSCRFQEPGESLYKFVQALRSMATTCGFRNCVLDTLLKDR</sequence>
<dbReference type="OrthoDB" id="6630773at2759"/>
<dbReference type="AlphaFoldDB" id="A0A8J4SYP0"/>
<proteinExistence type="predicted"/>